<evidence type="ECO:0000313" key="3">
    <source>
        <dbReference type="Proteomes" id="UP000249016"/>
    </source>
</evidence>
<dbReference type="CDD" id="cd11669">
    <property type="entry name" value="TTHB210-like"/>
    <property type="match status" value="1"/>
</dbReference>
<sequence>MKPETVLNPALVASPNGFSTSLDRLLGLFGYGPSFGPLIKQIPLFMKTSHFLALPLLALTLQLSSCKKDNNDTPNPTDPHYGQSVSLGNGAARTFVKLDASGNPDEIGISVSEAALNSLPADMAELVLELPAEGNKTPFKHAYVTYMPHGHEPDGVYTLPHFDFHFYKITNAERLTMTPGKEAEMSKAPDAGYLPADYITAGPVPMMGNHWVDATSPELGGKTFTTTFLYGSNKGDIIFYEPMITVDYLKKTTNQTLTIKQPRRLPHRAITLANTPSATMRPVKNMKLY</sequence>
<keyword evidence="3" id="KW-1185">Reference proteome</keyword>
<dbReference type="EMBL" id="QLII01000001">
    <property type="protein sequence ID" value="RAI78288.1"/>
    <property type="molecule type" value="Genomic_DNA"/>
</dbReference>
<organism evidence="2 3">
    <name type="scientific">Spirosoma telluris</name>
    <dbReference type="NCBI Taxonomy" id="2183553"/>
    <lineage>
        <taxon>Bacteria</taxon>
        <taxon>Pseudomonadati</taxon>
        <taxon>Bacteroidota</taxon>
        <taxon>Cytophagia</taxon>
        <taxon>Cytophagales</taxon>
        <taxon>Cytophagaceae</taxon>
        <taxon>Spirosoma</taxon>
    </lineage>
</organism>
<comment type="caution">
    <text evidence="2">The sequence shown here is derived from an EMBL/GenBank/DDBJ whole genome shotgun (WGS) entry which is preliminary data.</text>
</comment>
<feature type="domain" description="TTHB210-like" evidence="1">
    <location>
        <begin position="99"/>
        <end position="142"/>
    </location>
</feature>
<dbReference type="Proteomes" id="UP000249016">
    <property type="component" value="Unassembled WGS sequence"/>
</dbReference>
<dbReference type="AlphaFoldDB" id="A0A327NZH8"/>
<dbReference type="InterPro" id="IPR033786">
    <property type="entry name" value="TTHB210-like"/>
</dbReference>
<proteinExistence type="predicted"/>
<dbReference type="Pfam" id="PF18197">
    <property type="entry name" value="TTHB210-like"/>
    <property type="match status" value="1"/>
</dbReference>
<dbReference type="InterPro" id="IPR040832">
    <property type="entry name" value="TTHB210-like_dom"/>
</dbReference>
<gene>
    <name evidence="2" type="ORF">HMF3257_37125</name>
</gene>
<name>A0A327NZH8_9BACT</name>
<evidence type="ECO:0000259" key="1">
    <source>
        <dbReference type="Pfam" id="PF18197"/>
    </source>
</evidence>
<evidence type="ECO:0000313" key="2">
    <source>
        <dbReference type="EMBL" id="RAI78288.1"/>
    </source>
</evidence>
<protein>
    <recommendedName>
        <fullName evidence="1">TTHB210-like domain-containing protein</fullName>
    </recommendedName>
</protein>
<reference evidence="2 3" key="1">
    <citation type="submission" date="2018-06" db="EMBL/GenBank/DDBJ databases">
        <title>Spirosoma sp. HMF3257 Genome sequencing and assembly.</title>
        <authorList>
            <person name="Kang H."/>
            <person name="Cha I."/>
            <person name="Kim H."/>
            <person name="Kang J."/>
            <person name="Joh K."/>
        </authorList>
    </citation>
    <scope>NUCLEOTIDE SEQUENCE [LARGE SCALE GENOMIC DNA]</scope>
    <source>
        <strain evidence="2 3">HMF3257</strain>
    </source>
</reference>
<accession>A0A327NZH8</accession>